<reference evidence="3 4" key="1">
    <citation type="journal article" date="2018" name="Front. Plant Sci.">
        <title>Red Clover (Trifolium pratense) and Zigzag Clover (T. medium) - A Picture of Genomic Similarities and Differences.</title>
        <authorList>
            <person name="Dluhosova J."/>
            <person name="Istvanek J."/>
            <person name="Nedelnik J."/>
            <person name="Repkova J."/>
        </authorList>
    </citation>
    <scope>NUCLEOTIDE SEQUENCE [LARGE SCALE GENOMIC DNA]</scope>
    <source>
        <strain evidence="4">cv. 10/8</strain>
        <tissue evidence="3">Leaf</tissue>
    </source>
</reference>
<evidence type="ECO:0000256" key="1">
    <source>
        <dbReference type="SAM" id="MobiDB-lite"/>
    </source>
</evidence>
<dbReference type="PROSITE" id="PS51718">
    <property type="entry name" value="G_DYNAMIN_2"/>
    <property type="match status" value="1"/>
</dbReference>
<dbReference type="SUPFAM" id="SSF52540">
    <property type="entry name" value="P-loop containing nucleoside triphosphate hydrolases"/>
    <property type="match status" value="1"/>
</dbReference>
<dbReference type="GO" id="GO:0003924">
    <property type="term" value="F:GTPase activity"/>
    <property type="evidence" value="ECO:0007669"/>
    <property type="project" value="TreeGrafter"/>
</dbReference>
<evidence type="ECO:0000313" key="3">
    <source>
        <dbReference type="EMBL" id="MCI61096.1"/>
    </source>
</evidence>
<dbReference type="PANTHER" id="PTHR11566">
    <property type="entry name" value="DYNAMIN"/>
    <property type="match status" value="1"/>
</dbReference>
<evidence type="ECO:0000259" key="2">
    <source>
        <dbReference type="PROSITE" id="PS51718"/>
    </source>
</evidence>
<sequence>SSTTTPTKTPSTSTRSRKHSDSRSRFDAYNRLQAAAVAFGETLPIPEIVAVGGQSDGKSSLLEALLGFRFNVREVEMGTRRPLILQML</sequence>
<dbReference type="PANTHER" id="PTHR11566:SF169">
    <property type="entry name" value="DYNAMIN-LIKE PROTEIN C"/>
    <property type="match status" value="1"/>
</dbReference>
<evidence type="ECO:0000313" key="4">
    <source>
        <dbReference type="Proteomes" id="UP000265520"/>
    </source>
</evidence>
<feature type="non-terminal residue" evidence="3">
    <location>
        <position position="88"/>
    </location>
</feature>
<dbReference type="AlphaFoldDB" id="A0A392TLT4"/>
<dbReference type="PRINTS" id="PR00195">
    <property type="entry name" value="DYNAMIN"/>
</dbReference>
<dbReference type="GO" id="GO:0005525">
    <property type="term" value="F:GTP binding"/>
    <property type="evidence" value="ECO:0007669"/>
    <property type="project" value="InterPro"/>
</dbReference>
<name>A0A392TLT4_9FABA</name>
<dbReference type="Pfam" id="PF00350">
    <property type="entry name" value="Dynamin_N"/>
    <property type="match status" value="1"/>
</dbReference>
<dbReference type="Proteomes" id="UP000265520">
    <property type="component" value="Unassembled WGS sequence"/>
</dbReference>
<dbReference type="GO" id="GO:0005874">
    <property type="term" value="C:microtubule"/>
    <property type="evidence" value="ECO:0007669"/>
    <property type="project" value="TreeGrafter"/>
</dbReference>
<dbReference type="Gene3D" id="3.40.50.300">
    <property type="entry name" value="P-loop containing nucleotide triphosphate hydrolases"/>
    <property type="match status" value="1"/>
</dbReference>
<proteinExistence type="predicted"/>
<dbReference type="InterPro" id="IPR027417">
    <property type="entry name" value="P-loop_NTPase"/>
</dbReference>
<organism evidence="3 4">
    <name type="scientific">Trifolium medium</name>
    <dbReference type="NCBI Taxonomy" id="97028"/>
    <lineage>
        <taxon>Eukaryota</taxon>
        <taxon>Viridiplantae</taxon>
        <taxon>Streptophyta</taxon>
        <taxon>Embryophyta</taxon>
        <taxon>Tracheophyta</taxon>
        <taxon>Spermatophyta</taxon>
        <taxon>Magnoliopsida</taxon>
        <taxon>eudicotyledons</taxon>
        <taxon>Gunneridae</taxon>
        <taxon>Pentapetalae</taxon>
        <taxon>rosids</taxon>
        <taxon>fabids</taxon>
        <taxon>Fabales</taxon>
        <taxon>Fabaceae</taxon>
        <taxon>Papilionoideae</taxon>
        <taxon>50 kb inversion clade</taxon>
        <taxon>NPAAA clade</taxon>
        <taxon>Hologalegina</taxon>
        <taxon>IRL clade</taxon>
        <taxon>Trifolieae</taxon>
        <taxon>Trifolium</taxon>
    </lineage>
</organism>
<dbReference type="GO" id="GO:0016020">
    <property type="term" value="C:membrane"/>
    <property type="evidence" value="ECO:0007669"/>
    <property type="project" value="TreeGrafter"/>
</dbReference>
<accession>A0A392TLT4</accession>
<dbReference type="InterPro" id="IPR030381">
    <property type="entry name" value="G_DYNAMIN_dom"/>
</dbReference>
<feature type="non-terminal residue" evidence="3">
    <location>
        <position position="1"/>
    </location>
</feature>
<feature type="region of interest" description="Disordered" evidence="1">
    <location>
        <begin position="1"/>
        <end position="25"/>
    </location>
</feature>
<comment type="caution">
    <text evidence="3">The sequence shown here is derived from an EMBL/GenBank/DDBJ whole genome shotgun (WGS) entry which is preliminary data.</text>
</comment>
<dbReference type="GO" id="GO:0005737">
    <property type="term" value="C:cytoplasm"/>
    <property type="evidence" value="ECO:0007669"/>
    <property type="project" value="TreeGrafter"/>
</dbReference>
<feature type="compositionally biased region" description="Low complexity" evidence="1">
    <location>
        <begin position="1"/>
        <end position="14"/>
    </location>
</feature>
<dbReference type="EMBL" id="LXQA010593488">
    <property type="protein sequence ID" value="MCI61096.1"/>
    <property type="molecule type" value="Genomic_DNA"/>
</dbReference>
<protein>
    <submittedName>
        <fullName evidence="3">Dynamin-related protein 5A-like</fullName>
    </submittedName>
</protein>
<feature type="domain" description="Dynamin-type G" evidence="2">
    <location>
        <begin position="42"/>
        <end position="88"/>
    </location>
</feature>
<dbReference type="GO" id="GO:0008017">
    <property type="term" value="F:microtubule binding"/>
    <property type="evidence" value="ECO:0007669"/>
    <property type="project" value="TreeGrafter"/>
</dbReference>
<dbReference type="InterPro" id="IPR045063">
    <property type="entry name" value="Dynamin_N"/>
</dbReference>
<keyword evidence="4" id="KW-1185">Reference proteome</keyword>
<dbReference type="InterPro" id="IPR022812">
    <property type="entry name" value="Dynamin"/>
</dbReference>